<evidence type="ECO:0000256" key="1">
    <source>
        <dbReference type="SAM" id="MobiDB-lite"/>
    </source>
</evidence>
<evidence type="ECO:0000313" key="2">
    <source>
        <dbReference type="EMBL" id="KDO39024.1"/>
    </source>
</evidence>
<organism evidence="2 3">
    <name type="scientific">Citrus sinensis</name>
    <name type="common">Sweet orange</name>
    <name type="synonym">Citrus aurantium var. sinensis</name>
    <dbReference type="NCBI Taxonomy" id="2711"/>
    <lineage>
        <taxon>Eukaryota</taxon>
        <taxon>Viridiplantae</taxon>
        <taxon>Streptophyta</taxon>
        <taxon>Embryophyta</taxon>
        <taxon>Tracheophyta</taxon>
        <taxon>Spermatophyta</taxon>
        <taxon>Magnoliopsida</taxon>
        <taxon>eudicotyledons</taxon>
        <taxon>Gunneridae</taxon>
        <taxon>Pentapetalae</taxon>
        <taxon>rosids</taxon>
        <taxon>malvids</taxon>
        <taxon>Sapindales</taxon>
        <taxon>Rutaceae</taxon>
        <taxon>Aurantioideae</taxon>
        <taxon>Citrus</taxon>
    </lineage>
</organism>
<gene>
    <name evidence="2" type="ORF">CISIN_1g042440mg</name>
</gene>
<sequence length="449" mass="50474">MANVLVSFPSPPPASGSKSFAQFVGTSSSPSTSMLQLPKPIKRGDLTCIKITKSIYQQQLRRCRTNLIGRLLLHPGSTPLKTHELCHLLQVVWKTESTWTLVPLTRGYFDVHFSNKAYMQMARSGGICSLPFGVFRLYQWKKDFDPYDPALHTHAQVWVHLYGLSQEYSDPRTLLEIACAIGAPLQLDKPTKEGTFGHFAQVLVDVDLLENPPPQILVECEEYSFEIIVYYENLPCQCPVCSFLGHNASNYRRNRETANTTHKPAKNPSKRVFRPITSIEAVQNTSPDEVVEKATSGNEASPPQSYNPAIMVHKPPSLVDTSLRQLEIDPLTSETYRLEDEDLSLDDPPEDVSMNNHQMADPSFMIHSTNQLEPPIEPPITTDQMIMSPTTTSLLSQEIQTIVDFTKNASPVDEDGFQTVQKHKKWKARARSFPSEPYFARGSGQNIEK</sequence>
<proteinExistence type="predicted"/>
<accession>A0A067D7Q3</accession>
<dbReference type="PANTHER" id="PTHR31286:SF60">
    <property type="entry name" value="PROTEIN, PUTATIVE-RELATED"/>
    <property type="match status" value="1"/>
</dbReference>
<name>A0A067D7Q3_CITSI</name>
<evidence type="ECO:0000313" key="3">
    <source>
        <dbReference type="Proteomes" id="UP000027120"/>
    </source>
</evidence>
<feature type="compositionally biased region" description="Polar residues" evidence="1">
    <location>
        <begin position="295"/>
        <end position="307"/>
    </location>
</feature>
<reference evidence="2 3" key="1">
    <citation type="submission" date="2014-04" db="EMBL/GenBank/DDBJ databases">
        <authorList>
            <consortium name="International Citrus Genome Consortium"/>
            <person name="Gmitter F."/>
            <person name="Chen C."/>
            <person name="Farmerie W."/>
            <person name="Harkins T."/>
            <person name="Desany B."/>
            <person name="Mohiuddin M."/>
            <person name="Kodira C."/>
            <person name="Borodovsky M."/>
            <person name="Lomsadze A."/>
            <person name="Burns P."/>
            <person name="Jenkins J."/>
            <person name="Prochnik S."/>
            <person name="Shu S."/>
            <person name="Chapman J."/>
            <person name="Pitluck S."/>
            <person name="Schmutz J."/>
            <person name="Rokhsar D."/>
        </authorList>
    </citation>
    <scope>NUCLEOTIDE SEQUENCE</scope>
</reference>
<keyword evidence="3" id="KW-1185">Reference proteome</keyword>
<dbReference type="PANTHER" id="PTHR31286">
    <property type="entry name" value="GLYCINE-RICH CELL WALL STRUCTURAL PROTEIN 1.8-LIKE"/>
    <property type="match status" value="1"/>
</dbReference>
<protein>
    <submittedName>
        <fullName evidence="2">Uncharacterized protein</fullName>
    </submittedName>
</protein>
<feature type="region of interest" description="Disordered" evidence="1">
    <location>
        <begin position="1"/>
        <end position="21"/>
    </location>
</feature>
<dbReference type="AlphaFoldDB" id="A0A067D7Q3"/>
<feature type="region of interest" description="Disordered" evidence="1">
    <location>
        <begin position="284"/>
        <end position="307"/>
    </location>
</feature>
<dbReference type="EMBL" id="KK787094">
    <property type="protein sequence ID" value="KDO39024.1"/>
    <property type="molecule type" value="Genomic_DNA"/>
</dbReference>
<dbReference type="Proteomes" id="UP000027120">
    <property type="component" value="Unassembled WGS sequence"/>
</dbReference>
<dbReference type="InterPro" id="IPR040256">
    <property type="entry name" value="At4g02000-like"/>
</dbReference>